<evidence type="ECO:0000256" key="2">
    <source>
        <dbReference type="ARBA" id="ARBA00010617"/>
    </source>
</evidence>
<keyword evidence="4" id="KW-0479">Metal-binding</keyword>
<dbReference type="GO" id="GO:0020037">
    <property type="term" value="F:heme binding"/>
    <property type="evidence" value="ECO:0007669"/>
    <property type="project" value="InterPro"/>
</dbReference>
<evidence type="ECO:0000256" key="5">
    <source>
        <dbReference type="ARBA" id="ARBA00023002"/>
    </source>
</evidence>
<dbReference type="InterPro" id="IPR050479">
    <property type="entry name" value="CYP11_CYP27_families"/>
</dbReference>
<dbReference type="Pfam" id="PF00067">
    <property type="entry name" value="p450"/>
    <property type="match status" value="1"/>
</dbReference>
<accession>A0A8C5N971</accession>
<dbReference type="GO" id="GO:0034650">
    <property type="term" value="P:cortisol metabolic process"/>
    <property type="evidence" value="ECO:0007669"/>
    <property type="project" value="TreeGrafter"/>
</dbReference>
<dbReference type="GO" id="GO:0004497">
    <property type="term" value="F:monooxygenase activity"/>
    <property type="evidence" value="ECO:0007669"/>
    <property type="project" value="UniProtKB-KW"/>
</dbReference>
<evidence type="ECO:0000313" key="9">
    <source>
        <dbReference type="Ensembl" id="ENSGWIP00000038245.1"/>
    </source>
</evidence>
<evidence type="ECO:0000256" key="8">
    <source>
        <dbReference type="SAM" id="SignalP"/>
    </source>
</evidence>
<evidence type="ECO:0000313" key="10">
    <source>
        <dbReference type="Proteomes" id="UP000694680"/>
    </source>
</evidence>
<dbReference type="PANTHER" id="PTHR24279:SF123">
    <property type="entry name" value="CYTOCHROME P450 FAMILY 27 SUBFAMILY A MEMBER 1"/>
    <property type="match status" value="1"/>
</dbReference>
<dbReference type="GO" id="GO:0005506">
    <property type="term" value="F:iron ion binding"/>
    <property type="evidence" value="ECO:0007669"/>
    <property type="project" value="InterPro"/>
</dbReference>
<evidence type="ECO:0000256" key="1">
    <source>
        <dbReference type="ARBA" id="ARBA00001971"/>
    </source>
</evidence>
<dbReference type="GO" id="GO:0071375">
    <property type="term" value="P:cellular response to peptide hormone stimulus"/>
    <property type="evidence" value="ECO:0007669"/>
    <property type="project" value="TreeGrafter"/>
</dbReference>
<reference evidence="9" key="2">
    <citation type="submission" date="2025-09" db="UniProtKB">
        <authorList>
            <consortium name="Ensembl"/>
        </authorList>
    </citation>
    <scope>IDENTIFICATION</scope>
</reference>
<dbReference type="PANTHER" id="PTHR24279">
    <property type="entry name" value="CYTOCHROME P450"/>
    <property type="match status" value="1"/>
</dbReference>
<evidence type="ECO:0000256" key="6">
    <source>
        <dbReference type="ARBA" id="ARBA00023004"/>
    </source>
</evidence>
<keyword evidence="3" id="KW-0349">Heme</keyword>
<dbReference type="GO" id="GO:0016705">
    <property type="term" value="F:oxidoreductase activity, acting on paired donors, with incorporation or reduction of molecular oxygen"/>
    <property type="evidence" value="ECO:0007669"/>
    <property type="project" value="InterPro"/>
</dbReference>
<reference evidence="9" key="1">
    <citation type="submission" date="2025-08" db="UniProtKB">
        <authorList>
            <consortium name="Ensembl"/>
        </authorList>
    </citation>
    <scope>IDENTIFICATION</scope>
</reference>
<feature type="signal peptide" evidence="8">
    <location>
        <begin position="1"/>
        <end position="17"/>
    </location>
</feature>
<sequence>MAACLSWTLMRRHGCWLLPGPLTSVSCREAGRLASGTLTEDKHRTLQDLPKVHFLEFLYRVTCQGFYNRTHELQVLFMNSYSPELLEEVLRKEEKFPCRTDMAIWKEFRDMKGFGYGPFTEDGEKWYNLRVMLNKRMLHPKDSVQYGSVINNVVTDFIKKIHNRDQSSTAGYLVPDIANEFYLFSLEGIAAILFETRLGCLEEEIPAGTQEFINSIARMFSYSMAAHITPKWARRFLKCLTFFKI</sequence>
<dbReference type="GO" id="GO:0008203">
    <property type="term" value="P:cholesterol metabolic process"/>
    <property type="evidence" value="ECO:0007669"/>
    <property type="project" value="TreeGrafter"/>
</dbReference>
<evidence type="ECO:0000256" key="4">
    <source>
        <dbReference type="ARBA" id="ARBA00022723"/>
    </source>
</evidence>
<keyword evidence="10" id="KW-1185">Reference proteome</keyword>
<dbReference type="GO" id="GO:0006700">
    <property type="term" value="P:C21-steroid hormone biosynthetic process"/>
    <property type="evidence" value="ECO:0007669"/>
    <property type="project" value="TreeGrafter"/>
</dbReference>
<dbReference type="AlphaFoldDB" id="A0A8C5N971"/>
<evidence type="ECO:0000256" key="3">
    <source>
        <dbReference type="ARBA" id="ARBA00022617"/>
    </source>
</evidence>
<dbReference type="Ensembl" id="ENSGWIT00000041640.1">
    <property type="protein sequence ID" value="ENSGWIP00000038245.1"/>
    <property type="gene ID" value="ENSGWIG00000019580.1"/>
</dbReference>
<dbReference type="InterPro" id="IPR036396">
    <property type="entry name" value="Cyt_P450_sf"/>
</dbReference>
<organism evidence="9 10">
    <name type="scientific">Gouania willdenowi</name>
    <name type="common">Blunt-snouted clingfish</name>
    <name type="synonym">Lepadogaster willdenowi</name>
    <dbReference type="NCBI Taxonomy" id="441366"/>
    <lineage>
        <taxon>Eukaryota</taxon>
        <taxon>Metazoa</taxon>
        <taxon>Chordata</taxon>
        <taxon>Craniata</taxon>
        <taxon>Vertebrata</taxon>
        <taxon>Euteleostomi</taxon>
        <taxon>Actinopterygii</taxon>
        <taxon>Neopterygii</taxon>
        <taxon>Teleostei</taxon>
        <taxon>Neoteleostei</taxon>
        <taxon>Acanthomorphata</taxon>
        <taxon>Ovalentaria</taxon>
        <taxon>Blenniimorphae</taxon>
        <taxon>Blenniiformes</taxon>
        <taxon>Gobiesocoidei</taxon>
        <taxon>Gobiesocidae</taxon>
        <taxon>Gobiesocinae</taxon>
        <taxon>Gouania</taxon>
    </lineage>
</organism>
<dbReference type="Proteomes" id="UP000694680">
    <property type="component" value="Unassembled WGS sequence"/>
</dbReference>
<dbReference type="SUPFAM" id="SSF48264">
    <property type="entry name" value="Cytochrome P450"/>
    <property type="match status" value="1"/>
</dbReference>
<dbReference type="InterPro" id="IPR001128">
    <property type="entry name" value="Cyt_P450"/>
</dbReference>
<proteinExistence type="inferred from homology"/>
<dbReference type="GO" id="GO:0006704">
    <property type="term" value="P:glucocorticoid biosynthetic process"/>
    <property type="evidence" value="ECO:0007669"/>
    <property type="project" value="TreeGrafter"/>
</dbReference>
<keyword evidence="5" id="KW-0560">Oxidoreductase</keyword>
<keyword evidence="6" id="KW-0408">Iron</keyword>
<keyword evidence="7" id="KW-0503">Monooxygenase</keyword>
<comment type="similarity">
    <text evidence="2">Belongs to the cytochrome P450 family.</text>
</comment>
<feature type="chain" id="PRO_5034073580" evidence="8">
    <location>
        <begin position="18"/>
        <end position="245"/>
    </location>
</feature>
<comment type="cofactor">
    <cofactor evidence="1">
        <name>heme</name>
        <dbReference type="ChEBI" id="CHEBI:30413"/>
    </cofactor>
</comment>
<dbReference type="GO" id="GO:0005743">
    <property type="term" value="C:mitochondrial inner membrane"/>
    <property type="evidence" value="ECO:0007669"/>
    <property type="project" value="TreeGrafter"/>
</dbReference>
<dbReference type="Gene3D" id="1.10.630.10">
    <property type="entry name" value="Cytochrome P450"/>
    <property type="match status" value="1"/>
</dbReference>
<evidence type="ECO:0000256" key="7">
    <source>
        <dbReference type="ARBA" id="ARBA00023033"/>
    </source>
</evidence>
<name>A0A8C5N971_GOUWI</name>
<protein>
    <submittedName>
        <fullName evidence="9">Uncharacterized protein</fullName>
    </submittedName>
</protein>
<keyword evidence="8" id="KW-0732">Signal</keyword>